<dbReference type="EMBL" id="AWTN01000127">
    <property type="protein sequence ID" value="KGG84693.1"/>
    <property type="molecule type" value="Genomic_DNA"/>
</dbReference>
<comment type="caution">
    <text evidence="1">The sequence shown here is derived from an EMBL/GenBank/DDBJ whole genome shotgun (WGS) entry which is preliminary data.</text>
</comment>
<dbReference type="AlphaFoldDB" id="A0A0E3B9N9"/>
<accession>A0A0E3B9N9</accession>
<dbReference type="Proteomes" id="UP000029567">
    <property type="component" value="Unassembled WGS sequence"/>
</dbReference>
<evidence type="ECO:0000313" key="2">
    <source>
        <dbReference type="Proteomes" id="UP000029567"/>
    </source>
</evidence>
<name>A0A0E3B9N9_9BURK</name>
<sequence>MGQRMRLPIMKHRQIDMALAWNLLPFFVKANKQGGSAWKWCH</sequence>
<evidence type="ECO:0000313" key="1">
    <source>
        <dbReference type="EMBL" id="KGG84693.1"/>
    </source>
</evidence>
<reference evidence="1 2" key="1">
    <citation type="submission" date="2013-09" db="EMBL/GenBank/DDBJ databases">
        <title>High correlation between genotypes and phenotypes of environmental bacteria Comamonas testosteroni strains.</title>
        <authorList>
            <person name="Liu L."/>
            <person name="Zhu W."/>
            <person name="Xia X."/>
            <person name="Xu B."/>
            <person name="Luo M."/>
            <person name="Wang G."/>
        </authorList>
    </citation>
    <scope>NUCLEOTIDE SEQUENCE [LARGE SCALE GENOMIC DNA]</scope>
    <source>
        <strain evidence="1 2">JL14</strain>
    </source>
</reference>
<protein>
    <submittedName>
        <fullName evidence="1">Uncharacterized protein</fullName>
    </submittedName>
</protein>
<gene>
    <name evidence="1" type="ORF">P245_23640</name>
</gene>
<proteinExistence type="predicted"/>
<organism evidence="1 2">
    <name type="scientific">Comamonas thiooxydans</name>
    <dbReference type="NCBI Taxonomy" id="363952"/>
    <lineage>
        <taxon>Bacteria</taxon>
        <taxon>Pseudomonadati</taxon>
        <taxon>Pseudomonadota</taxon>
        <taxon>Betaproteobacteria</taxon>
        <taxon>Burkholderiales</taxon>
        <taxon>Comamonadaceae</taxon>
        <taxon>Comamonas</taxon>
    </lineage>
</organism>